<evidence type="ECO:0000313" key="3">
    <source>
        <dbReference type="Proteomes" id="UP000053477"/>
    </source>
</evidence>
<organism evidence="2 3">
    <name type="scientific">Schizopora paradoxa</name>
    <dbReference type="NCBI Taxonomy" id="27342"/>
    <lineage>
        <taxon>Eukaryota</taxon>
        <taxon>Fungi</taxon>
        <taxon>Dikarya</taxon>
        <taxon>Basidiomycota</taxon>
        <taxon>Agaricomycotina</taxon>
        <taxon>Agaricomycetes</taxon>
        <taxon>Hymenochaetales</taxon>
        <taxon>Schizoporaceae</taxon>
        <taxon>Schizopora</taxon>
    </lineage>
</organism>
<gene>
    <name evidence="2" type="ORF">SCHPADRAFT_896535</name>
</gene>
<evidence type="ECO:0000256" key="1">
    <source>
        <dbReference type="SAM" id="MobiDB-lite"/>
    </source>
</evidence>
<evidence type="ECO:0000313" key="2">
    <source>
        <dbReference type="EMBL" id="KLO05098.1"/>
    </source>
</evidence>
<dbReference type="EMBL" id="KQ086364">
    <property type="protein sequence ID" value="KLO05098.1"/>
    <property type="molecule type" value="Genomic_DNA"/>
</dbReference>
<name>A0A0H2R6I6_9AGAM</name>
<sequence length="186" mass="20805">MASRLQTTTIMDTTMTMTPSAFGPSSNPSTQALFKPSSSREERFRVTMVIVYTVALARRHLEESRIDKGKRSRFIEADSKRWRDSNAKYGEIRSRDDTESDSLSLSSNASDRVRICGGEDGLGYTSRGSRKMARKVKRVGGAMPLARELVIANEKSEPGMRSGLTLHTHPWLLQETTEESAMSLDR</sequence>
<feature type="region of interest" description="Disordered" evidence="1">
    <location>
        <begin position="16"/>
        <end position="38"/>
    </location>
</feature>
<proteinExistence type="predicted"/>
<keyword evidence="3" id="KW-1185">Reference proteome</keyword>
<feature type="compositionally biased region" description="Polar residues" evidence="1">
    <location>
        <begin position="23"/>
        <end position="32"/>
    </location>
</feature>
<dbReference type="Proteomes" id="UP000053477">
    <property type="component" value="Unassembled WGS sequence"/>
</dbReference>
<dbReference type="InParanoid" id="A0A0H2R6I6"/>
<dbReference type="AlphaFoldDB" id="A0A0H2R6I6"/>
<protein>
    <submittedName>
        <fullName evidence="2">Uncharacterized protein</fullName>
    </submittedName>
</protein>
<reference evidence="2 3" key="1">
    <citation type="submission" date="2015-04" db="EMBL/GenBank/DDBJ databases">
        <title>Complete genome sequence of Schizopora paradoxa KUC8140, a cosmopolitan wood degrader in East Asia.</title>
        <authorList>
            <consortium name="DOE Joint Genome Institute"/>
            <person name="Min B."/>
            <person name="Park H."/>
            <person name="Jang Y."/>
            <person name="Kim J.-J."/>
            <person name="Kim K.H."/>
            <person name="Pangilinan J."/>
            <person name="Lipzen A."/>
            <person name="Riley R."/>
            <person name="Grigoriev I.V."/>
            <person name="Spatafora J.W."/>
            <person name="Choi I.-G."/>
        </authorList>
    </citation>
    <scope>NUCLEOTIDE SEQUENCE [LARGE SCALE GENOMIC DNA]</scope>
    <source>
        <strain evidence="2 3">KUC8140</strain>
    </source>
</reference>
<accession>A0A0H2R6I6</accession>